<reference evidence="1" key="1">
    <citation type="submission" date="2014-11" db="EMBL/GenBank/DDBJ databases">
        <authorList>
            <person name="Amaro Gonzalez C."/>
        </authorList>
    </citation>
    <scope>NUCLEOTIDE SEQUENCE</scope>
</reference>
<accession>A0A0E9XV03</accession>
<protein>
    <submittedName>
        <fullName evidence="1">Uncharacterized protein</fullName>
    </submittedName>
</protein>
<evidence type="ECO:0000313" key="1">
    <source>
        <dbReference type="EMBL" id="JAI05701.1"/>
    </source>
</evidence>
<proteinExistence type="predicted"/>
<sequence>MTGRLLSTSCSSTSTSELLKFFLRLESGAPPSLDFRLGILDFSLNFSFQFLCVHTALQSDALLWGLAGRLPMLIRNNWHALSVYDDKGIHHYKNMVANNSEV</sequence>
<name>A0A0E9XV03_ANGAN</name>
<dbReference type="AlphaFoldDB" id="A0A0E9XV03"/>
<dbReference type="EMBL" id="GBXM01002877">
    <property type="protein sequence ID" value="JAI05701.1"/>
    <property type="molecule type" value="Transcribed_RNA"/>
</dbReference>
<reference evidence="1" key="2">
    <citation type="journal article" date="2015" name="Fish Shellfish Immunol.">
        <title>Early steps in the European eel (Anguilla anguilla)-Vibrio vulnificus interaction in the gills: Role of the RtxA13 toxin.</title>
        <authorList>
            <person name="Callol A."/>
            <person name="Pajuelo D."/>
            <person name="Ebbesson L."/>
            <person name="Teles M."/>
            <person name="MacKenzie S."/>
            <person name="Amaro C."/>
        </authorList>
    </citation>
    <scope>NUCLEOTIDE SEQUENCE</scope>
</reference>
<organism evidence="1">
    <name type="scientific">Anguilla anguilla</name>
    <name type="common">European freshwater eel</name>
    <name type="synonym">Muraena anguilla</name>
    <dbReference type="NCBI Taxonomy" id="7936"/>
    <lineage>
        <taxon>Eukaryota</taxon>
        <taxon>Metazoa</taxon>
        <taxon>Chordata</taxon>
        <taxon>Craniata</taxon>
        <taxon>Vertebrata</taxon>
        <taxon>Euteleostomi</taxon>
        <taxon>Actinopterygii</taxon>
        <taxon>Neopterygii</taxon>
        <taxon>Teleostei</taxon>
        <taxon>Anguilliformes</taxon>
        <taxon>Anguillidae</taxon>
        <taxon>Anguilla</taxon>
    </lineage>
</organism>